<dbReference type="Pfam" id="PF13855">
    <property type="entry name" value="LRR_8"/>
    <property type="match status" value="1"/>
</dbReference>
<dbReference type="Proteomes" id="UP000515121">
    <property type="component" value="Unplaced"/>
</dbReference>
<evidence type="ECO:0000256" key="2">
    <source>
        <dbReference type="ARBA" id="ARBA00009592"/>
    </source>
</evidence>
<dbReference type="RefSeq" id="XP_022716780.1">
    <property type="nucleotide sequence ID" value="XM_022861045.1"/>
</dbReference>
<feature type="transmembrane region" description="Helical" evidence="11">
    <location>
        <begin position="175"/>
        <end position="199"/>
    </location>
</feature>
<evidence type="ECO:0000256" key="6">
    <source>
        <dbReference type="ARBA" id="ARBA00022737"/>
    </source>
</evidence>
<keyword evidence="10" id="KW-0325">Glycoprotein</keyword>
<evidence type="ECO:0000313" key="12">
    <source>
        <dbReference type="Proteomes" id="UP000515121"/>
    </source>
</evidence>
<evidence type="ECO:0000256" key="5">
    <source>
        <dbReference type="ARBA" id="ARBA00022692"/>
    </source>
</evidence>
<comment type="similarity">
    <text evidence="2">Belongs to the RLP family.</text>
</comment>
<evidence type="ECO:0000256" key="4">
    <source>
        <dbReference type="ARBA" id="ARBA00022614"/>
    </source>
</evidence>
<evidence type="ECO:0000256" key="8">
    <source>
        <dbReference type="ARBA" id="ARBA00023136"/>
    </source>
</evidence>
<dbReference type="GeneID" id="111275615"/>
<dbReference type="Gene3D" id="3.80.10.10">
    <property type="entry name" value="Ribonuclease Inhibitor"/>
    <property type="match status" value="1"/>
</dbReference>
<keyword evidence="8 11" id="KW-0472">Membrane</keyword>
<keyword evidence="4" id="KW-0433">Leucine-rich repeat</keyword>
<dbReference type="SUPFAM" id="SSF52058">
    <property type="entry name" value="L domain-like"/>
    <property type="match status" value="1"/>
</dbReference>
<evidence type="ECO:0000256" key="10">
    <source>
        <dbReference type="ARBA" id="ARBA00023180"/>
    </source>
</evidence>
<dbReference type="GO" id="GO:0005886">
    <property type="term" value="C:plasma membrane"/>
    <property type="evidence" value="ECO:0007669"/>
    <property type="project" value="UniProtKB-SubCell"/>
</dbReference>
<evidence type="ECO:0000256" key="9">
    <source>
        <dbReference type="ARBA" id="ARBA00023170"/>
    </source>
</evidence>
<keyword evidence="7 11" id="KW-1133">Transmembrane helix</keyword>
<comment type="subcellular location">
    <subcellularLocation>
        <location evidence="1">Cell membrane</location>
        <topology evidence="1">Single-pass type I membrane protein</topology>
    </subcellularLocation>
</comment>
<keyword evidence="3" id="KW-1003">Cell membrane</keyword>
<evidence type="ECO:0000256" key="7">
    <source>
        <dbReference type="ARBA" id="ARBA00022989"/>
    </source>
</evidence>
<keyword evidence="5 11" id="KW-0812">Transmembrane</keyword>
<evidence type="ECO:0000313" key="13">
    <source>
        <dbReference type="RefSeq" id="XP_022716780.1"/>
    </source>
</evidence>
<dbReference type="InterPro" id="IPR001611">
    <property type="entry name" value="Leu-rich_rpt"/>
</dbReference>
<dbReference type="KEGG" id="dzi:111275615"/>
<dbReference type="PRINTS" id="PR00019">
    <property type="entry name" value="LEURICHRPT"/>
</dbReference>
<evidence type="ECO:0000256" key="1">
    <source>
        <dbReference type="ARBA" id="ARBA00004251"/>
    </source>
</evidence>
<sequence length="225" mass="25298">MNLNEQQSSLQYMWERDYIYAVNLTVKGFNIDLSKISTIFTSIDLSNNNFHGEIPSVIGKLSSLRGLNLSHNSLTGHIPTSMGNMTSLEWLDLSSNRLMGKIPNELTDLTFLAFLNLSHNQLTGPIPQGKQFSTFENVSYEGNLALCGFPLSKACNNDGRKQSSPSVDSETNISFGWKVVLMGYGCGLIFGVLVGYVAFRNGDPKWFITLFRVKYHRRARRRSRN</sequence>
<accession>A0A6P5WKX5</accession>
<dbReference type="AlphaFoldDB" id="A0A6P5WKX5"/>
<protein>
    <submittedName>
        <fullName evidence="13">Receptor-like protein 12</fullName>
    </submittedName>
</protein>
<dbReference type="PANTHER" id="PTHR27004">
    <property type="entry name" value="RECEPTOR-LIKE PROTEIN 12 ISOFORM X1"/>
    <property type="match status" value="1"/>
</dbReference>
<evidence type="ECO:0000256" key="11">
    <source>
        <dbReference type="SAM" id="Phobius"/>
    </source>
</evidence>
<dbReference type="OrthoDB" id="986435at2759"/>
<dbReference type="PANTHER" id="PTHR27004:SF203">
    <property type="entry name" value="LEUCINE-RICH REPEAT-CONTAINING N-TERMINAL PLANT-TYPE DOMAIN-CONTAINING PROTEIN"/>
    <property type="match status" value="1"/>
</dbReference>
<dbReference type="PROSITE" id="PS51450">
    <property type="entry name" value="LRR"/>
    <property type="match status" value="1"/>
</dbReference>
<reference evidence="13" key="1">
    <citation type="submission" date="2025-08" db="UniProtKB">
        <authorList>
            <consortium name="RefSeq"/>
        </authorList>
    </citation>
    <scope>IDENTIFICATION</scope>
    <source>
        <tissue evidence="13">Fruit stalk</tissue>
    </source>
</reference>
<organism evidence="12 13">
    <name type="scientific">Durio zibethinus</name>
    <name type="common">Durian</name>
    <dbReference type="NCBI Taxonomy" id="66656"/>
    <lineage>
        <taxon>Eukaryota</taxon>
        <taxon>Viridiplantae</taxon>
        <taxon>Streptophyta</taxon>
        <taxon>Embryophyta</taxon>
        <taxon>Tracheophyta</taxon>
        <taxon>Spermatophyta</taxon>
        <taxon>Magnoliopsida</taxon>
        <taxon>eudicotyledons</taxon>
        <taxon>Gunneridae</taxon>
        <taxon>Pentapetalae</taxon>
        <taxon>rosids</taxon>
        <taxon>malvids</taxon>
        <taxon>Malvales</taxon>
        <taxon>Malvaceae</taxon>
        <taxon>Helicteroideae</taxon>
        <taxon>Durio</taxon>
    </lineage>
</organism>
<dbReference type="Pfam" id="PF00560">
    <property type="entry name" value="LRR_1"/>
    <property type="match status" value="1"/>
</dbReference>
<name>A0A6P5WKX5_DURZI</name>
<evidence type="ECO:0000256" key="3">
    <source>
        <dbReference type="ARBA" id="ARBA00022475"/>
    </source>
</evidence>
<dbReference type="InterPro" id="IPR032675">
    <property type="entry name" value="LRR_dom_sf"/>
</dbReference>
<keyword evidence="12" id="KW-1185">Reference proteome</keyword>
<keyword evidence="6" id="KW-0677">Repeat</keyword>
<dbReference type="FunFam" id="3.80.10.10:FF:000111">
    <property type="entry name" value="LRR receptor-like serine/threonine-protein kinase ERECTA"/>
    <property type="match status" value="1"/>
</dbReference>
<proteinExistence type="inferred from homology"/>
<keyword evidence="9" id="KW-0675">Receptor</keyword>
<gene>
    <name evidence="13" type="primary">LOC111275615</name>
</gene>